<dbReference type="OrthoDB" id="9787825at2"/>
<evidence type="ECO:0000259" key="7">
    <source>
        <dbReference type="Pfam" id="PF00590"/>
    </source>
</evidence>
<dbReference type="Proteomes" id="UP001151018">
    <property type="component" value="Unassembled WGS sequence"/>
</dbReference>
<sequence>MTSEYSGTGQASTKNEASTEKKEKPWLSIVGIGEDGLQGLGSKAIEAIEAAEVVFGGKRHLELAAAAIRGDAQRWPVPFDTEMSDVVALRGRRVCVLASGDPFFYGVGVTLLRQIEADETVCHPSPSAFSLAASRLGWALQSTECVSLHGRSVDLLRPHLHGGARIIALTSDAHAPALIANLLSDLGLGQSEFILLEALGGERERRRQVRAADFSFEDIDPLNVVGIDVVAADGARVLPFTCGLDDSLFEHDGQITKREIRAVTLSSLGPRRGELLWDVGAGSGSIGIEWMLSHHSLRAIAIEQHPERAERIARNAEAFGVPALEVMIGAAPAAFEGLAKPDAIFIGGGGSEDGVLEGAMEALKPGGRLVANAVTLEMEAILLAAHARHGGSMIRLDVSRVAAVGSMSGWRPAMPVTQWSWTKPW</sequence>
<evidence type="ECO:0000313" key="10">
    <source>
        <dbReference type="EMBL" id="UYZ07097.1"/>
    </source>
</evidence>
<dbReference type="InterPro" id="IPR014777">
    <property type="entry name" value="4pyrrole_Mease_sub1"/>
</dbReference>
<dbReference type="NCBIfam" id="TIGR02469">
    <property type="entry name" value="CbiT"/>
    <property type="match status" value="1"/>
</dbReference>
<dbReference type="EMBL" id="CP109968">
    <property type="protein sequence ID" value="UYZ07097.1"/>
    <property type="molecule type" value="Genomic_DNA"/>
</dbReference>
<dbReference type="NCBIfam" id="TIGR02467">
    <property type="entry name" value="CbiE"/>
    <property type="match status" value="1"/>
</dbReference>
<organism evidence="8 12">
    <name type="scientific">Agrobacterium salinitolerans</name>
    <dbReference type="NCBI Taxonomy" id="1183413"/>
    <lineage>
        <taxon>Bacteria</taxon>
        <taxon>Pseudomonadati</taxon>
        <taxon>Pseudomonadota</taxon>
        <taxon>Alphaproteobacteria</taxon>
        <taxon>Hyphomicrobiales</taxon>
        <taxon>Rhizobiaceae</taxon>
        <taxon>Rhizobium/Agrobacterium group</taxon>
        <taxon>Agrobacterium</taxon>
    </lineage>
</organism>
<evidence type="ECO:0000256" key="2">
    <source>
        <dbReference type="ARBA" id="ARBA00022573"/>
    </source>
</evidence>
<dbReference type="Gene3D" id="3.40.50.150">
    <property type="entry name" value="Vaccinia Virus protein VP39"/>
    <property type="match status" value="1"/>
</dbReference>
<keyword evidence="4" id="KW-0808">Transferase</keyword>
<evidence type="ECO:0000313" key="11">
    <source>
        <dbReference type="Proteomes" id="UP000319481"/>
    </source>
</evidence>
<dbReference type="Pfam" id="PF01135">
    <property type="entry name" value="PCMT"/>
    <property type="match status" value="1"/>
</dbReference>
<dbReference type="InterPro" id="IPR014008">
    <property type="entry name" value="Cbl_synth_MTase_CbiT"/>
</dbReference>
<feature type="region of interest" description="Disordered" evidence="6">
    <location>
        <begin position="1"/>
        <end position="21"/>
    </location>
</feature>
<reference evidence="8" key="4">
    <citation type="submission" date="2022-12" db="EMBL/GenBank/DDBJ databases">
        <title>Draft genome sequences of 22 rhizogenic Agrobacterium biovar 1 strains, the causative agent of hairy root disease.</title>
        <authorList>
            <person name="Kim N."/>
            <person name="Vargas P."/>
            <person name="Rediers H."/>
        </authorList>
    </citation>
    <scope>NUCLEOTIDE SEQUENCE</scope>
    <source>
        <strain evidence="8">ST15.13.006</strain>
    </source>
</reference>
<gene>
    <name evidence="8" type="primary">cbiE</name>
    <name evidence="10" type="ORF">CFBP5507_12790</name>
    <name evidence="9" type="ORF">EXN23_12765</name>
    <name evidence="8" type="ORF">O9X88_05995</name>
</gene>
<feature type="compositionally biased region" description="Polar residues" evidence="6">
    <location>
        <begin position="1"/>
        <end position="16"/>
    </location>
</feature>
<dbReference type="Proteomes" id="UP000298735">
    <property type="component" value="Chromosome Circular"/>
</dbReference>
<reference evidence="9 11" key="1">
    <citation type="journal article" date="2019" name="Appl. Microbiol. Biotechnol.">
        <title>Differential efficiency of wild type rhizogenic strains for rol gene transformation of plants.</title>
        <authorList>
            <person name="Desmet S."/>
            <person name="De Keyser E."/>
            <person name="Van Vaerenbergh J."/>
            <person name="Baeyen S."/>
            <person name="Van Huylenbroeck J."/>
            <person name="Geelen D."/>
            <person name="Dhooghe E."/>
        </authorList>
    </citation>
    <scope>NUCLEOTIDE SEQUENCE [LARGE SCALE GENOMIC DNA]</scope>
    <source>
        <strain evidence="9 11">GBBC3283</strain>
    </source>
</reference>
<keyword evidence="3" id="KW-0489">Methyltransferase</keyword>
<dbReference type="SUPFAM" id="SSF53790">
    <property type="entry name" value="Tetrapyrrole methylase"/>
    <property type="match status" value="1"/>
</dbReference>
<dbReference type="InterPro" id="IPR006365">
    <property type="entry name" value="Cbl_synth_CobL"/>
</dbReference>
<dbReference type="PIRSF" id="PIRSF036428">
    <property type="entry name" value="CobL"/>
    <property type="match status" value="1"/>
</dbReference>
<dbReference type="RefSeq" id="WP_077983645.1">
    <property type="nucleotide sequence ID" value="NZ_CP074393.1"/>
</dbReference>
<dbReference type="GO" id="GO:0032259">
    <property type="term" value="P:methylation"/>
    <property type="evidence" value="ECO:0007669"/>
    <property type="project" value="UniProtKB-KW"/>
</dbReference>
<dbReference type="AlphaFoldDB" id="A0A1S9EMR2"/>
<evidence type="ECO:0000256" key="1">
    <source>
        <dbReference type="ARBA" id="ARBA00004953"/>
    </source>
</evidence>
<dbReference type="InterPro" id="IPR029063">
    <property type="entry name" value="SAM-dependent_MTases_sf"/>
</dbReference>
<evidence type="ECO:0000256" key="5">
    <source>
        <dbReference type="ARBA" id="ARBA00022691"/>
    </source>
</evidence>
<keyword evidence="2" id="KW-0169">Cobalamin biosynthesis</keyword>
<name>A0A1S9EMR2_9HYPH</name>
<dbReference type="GO" id="GO:0009236">
    <property type="term" value="P:cobalamin biosynthetic process"/>
    <property type="evidence" value="ECO:0007669"/>
    <property type="project" value="UniProtKB-UniPathway"/>
</dbReference>
<dbReference type="EMBL" id="JAPZLR010000003">
    <property type="protein sequence ID" value="MCZ7937090.1"/>
    <property type="molecule type" value="Genomic_DNA"/>
</dbReference>
<dbReference type="InterPro" id="IPR035996">
    <property type="entry name" value="4pyrrol_Methylase_sf"/>
</dbReference>
<evidence type="ECO:0000256" key="3">
    <source>
        <dbReference type="ARBA" id="ARBA00022603"/>
    </source>
</evidence>
<evidence type="ECO:0000313" key="8">
    <source>
        <dbReference type="EMBL" id="MCZ7937090.1"/>
    </source>
</evidence>
<dbReference type="CDD" id="cd02440">
    <property type="entry name" value="AdoMet_MTases"/>
    <property type="match status" value="1"/>
</dbReference>
<evidence type="ECO:0000313" key="12">
    <source>
        <dbReference type="Proteomes" id="UP001151018"/>
    </source>
</evidence>
<dbReference type="Pfam" id="PF00590">
    <property type="entry name" value="TP_methylase"/>
    <property type="match status" value="1"/>
</dbReference>
<dbReference type="PANTHER" id="PTHR43182">
    <property type="entry name" value="COBALT-PRECORRIN-6B C(15)-METHYLTRANSFERASE (DECARBOXYLATING)"/>
    <property type="match status" value="1"/>
</dbReference>
<evidence type="ECO:0000256" key="4">
    <source>
        <dbReference type="ARBA" id="ARBA00022679"/>
    </source>
</evidence>
<evidence type="ECO:0000313" key="9">
    <source>
        <dbReference type="EMBL" id="TRA92421.1"/>
    </source>
</evidence>
<comment type="pathway">
    <text evidence="1">Cofactor biosynthesis; adenosylcobalamin biosynthesis.</text>
</comment>
<keyword evidence="5" id="KW-0949">S-adenosyl-L-methionine</keyword>
<dbReference type="Proteomes" id="UP000319481">
    <property type="component" value="Unassembled WGS sequence"/>
</dbReference>
<accession>A0A1S9EMR2</accession>
<dbReference type="InterPro" id="IPR000878">
    <property type="entry name" value="4pyrrol_Mease"/>
</dbReference>
<dbReference type="InterPro" id="IPR012818">
    <property type="entry name" value="CbiE"/>
</dbReference>
<reference evidence="9" key="2">
    <citation type="submission" date="2019-02" db="EMBL/GenBank/DDBJ databases">
        <authorList>
            <person name="Baeyen S."/>
        </authorList>
    </citation>
    <scope>NUCLEOTIDE SEQUENCE</scope>
    <source>
        <strain evidence="9">GBBC3283</strain>
    </source>
</reference>
<dbReference type="SUPFAM" id="SSF53335">
    <property type="entry name" value="S-adenosyl-L-methionine-dependent methyltransferases"/>
    <property type="match status" value="1"/>
</dbReference>
<dbReference type="Gene3D" id="3.40.1010.10">
    <property type="entry name" value="Cobalt-precorrin-4 Transmethylase, Domain 1"/>
    <property type="match status" value="1"/>
</dbReference>
<proteinExistence type="predicted"/>
<dbReference type="InterPro" id="IPR050714">
    <property type="entry name" value="Cobalamin_biosynth_MTase"/>
</dbReference>
<protein>
    <submittedName>
        <fullName evidence="8">Precorrin-6y C5,15-methyltransferase (Decarboxylating) subunit CbiE</fullName>
    </submittedName>
</protein>
<dbReference type="PANTHER" id="PTHR43182:SF1">
    <property type="entry name" value="COBALT-PRECORRIN-7 C(5)-METHYLTRANSFERASE"/>
    <property type="match status" value="1"/>
</dbReference>
<dbReference type="EMBL" id="SGNZ01000006">
    <property type="protein sequence ID" value="TRA92421.1"/>
    <property type="molecule type" value="Genomic_DNA"/>
</dbReference>
<dbReference type="CDD" id="cd11644">
    <property type="entry name" value="Precorrin-6Y-MT"/>
    <property type="match status" value="1"/>
</dbReference>
<dbReference type="GO" id="GO:0008276">
    <property type="term" value="F:protein methyltransferase activity"/>
    <property type="evidence" value="ECO:0007669"/>
    <property type="project" value="InterPro"/>
</dbReference>
<dbReference type="GeneID" id="79862605"/>
<dbReference type="KEGG" id="asal:CFBP5507_12790"/>
<keyword evidence="11" id="KW-1185">Reference proteome</keyword>
<feature type="domain" description="Tetrapyrrole methylase" evidence="7">
    <location>
        <begin position="27"/>
        <end position="212"/>
    </location>
</feature>
<reference evidence="10" key="3">
    <citation type="submission" date="2022-10" db="EMBL/GenBank/DDBJ databases">
        <title>Complete genome sequence of Agrobacterium salinitolerans CFBP5507.</title>
        <authorList>
            <person name="Tchabashvili S."/>
            <person name="Yen H.-C."/>
            <person name="Haryono M."/>
            <person name="Lin Y.-C."/>
            <person name="Lai E.-M."/>
            <person name="Kuo C.-H."/>
        </authorList>
    </citation>
    <scope>NUCLEOTIDE SEQUENCE</scope>
    <source>
        <strain evidence="10">CFBP5507</strain>
    </source>
</reference>
<evidence type="ECO:0000256" key="6">
    <source>
        <dbReference type="SAM" id="MobiDB-lite"/>
    </source>
</evidence>